<dbReference type="EMBL" id="AYZB01000035">
    <property type="protein sequence ID" value="KRM22473.1"/>
    <property type="molecule type" value="Genomic_DNA"/>
</dbReference>
<name>A0AA89I2I3_9LACO</name>
<dbReference type="RefSeq" id="WP_057908450.1">
    <property type="nucleotide sequence ID" value="NZ_AYZB01000035.1"/>
</dbReference>
<dbReference type="AlphaFoldDB" id="A0AA89I2I3"/>
<proteinExistence type="inferred from homology"/>
<dbReference type="InterPro" id="IPR050190">
    <property type="entry name" value="UPF0213_domain"/>
</dbReference>
<organism evidence="3 4">
    <name type="scientific">Latilactobacillus graminis DSM 20719</name>
    <dbReference type="NCBI Taxonomy" id="1423752"/>
    <lineage>
        <taxon>Bacteria</taxon>
        <taxon>Bacillati</taxon>
        <taxon>Bacillota</taxon>
        <taxon>Bacilli</taxon>
        <taxon>Lactobacillales</taxon>
        <taxon>Lactobacillaceae</taxon>
        <taxon>Latilactobacillus</taxon>
    </lineage>
</organism>
<dbReference type="PANTHER" id="PTHR34477">
    <property type="entry name" value="UPF0213 PROTEIN YHBQ"/>
    <property type="match status" value="1"/>
</dbReference>
<sequence>MTESEKQYFFYVLRCHDGSFYGGFTTDVTQRVASHNAGKGAKYTKQHRPVKLLYYETFEDKSAALKAEYAFKHQPRAKKEQYLLAHGVSMQQQRGIK</sequence>
<protein>
    <recommendedName>
        <fullName evidence="2">GIY-YIG domain-containing protein</fullName>
    </recommendedName>
</protein>
<evidence type="ECO:0000313" key="4">
    <source>
        <dbReference type="Proteomes" id="UP000050823"/>
    </source>
</evidence>
<dbReference type="InterPro" id="IPR000305">
    <property type="entry name" value="GIY-YIG_endonuc"/>
</dbReference>
<accession>A0AA89I2I3</accession>
<evidence type="ECO:0000259" key="2">
    <source>
        <dbReference type="PROSITE" id="PS50164"/>
    </source>
</evidence>
<dbReference type="Pfam" id="PF01541">
    <property type="entry name" value="GIY-YIG"/>
    <property type="match status" value="1"/>
</dbReference>
<comment type="caution">
    <text evidence="3">The sequence shown here is derived from an EMBL/GenBank/DDBJ whole genome shotgun (WGS) entry which is preliminary data.</text>
</comment>
<comment type="similarity">
    <text evidence="1">Belongs to the UPF0213 family.</text>
</comment>
<evidence type="ECO:0000256" key="1">
    <source>
        <dbReference type="ARBA" id="ARBA00007435"/>
    </source>
</evidence>
<dbReference type="CDD" id="cd10456">
    <property type="entry name" value="GIY-YIG_UPF0213"/>
    <property type="match status" value="1"/>
</dbReference>
<dbReference type="SUPFAM" id="SSF82771">
    <property type="entry name" value="GIY-YIG endonuclease"/>
    <property type="match status" value="1"/>
</dbReference>
<dbReference type="PROSITE" id="PS50164">
    <property type="entry name" value="GIY_YIG"/>
    <property type="match status" value="1"/>
</dbReference>
<dbReference type="InterPro" id="IPR035901">
    <property type="entry name" value="GIY-YIG_endonuc_sf"/>
</dbReference>
<dbReference type="PANTHER" id="PTHR34477:SF1">
    <property type="entry name" value="UPF0213 PROTEIN YHBQ"/>
    <property type="match status" value="1"/>
</dbReference>
<reference evidence="3 4" key="1">
    <citation type="journal article" date="2015" name="Genome Announc.">
        <title>Expanding the biotechnology potential of lactobacilli through comparative genomics of 213 strains and associated genera.</title>
        <authorList>
            <person name="Sun Z."/>
            <person name="Harris H.M."/>
            <person name="McCann A."/>
            <person name="Guo C."/>
            <person name="Argimon S."/>
            <person name="Zhang W."/>
            <person name="Yang X."/>
            <person name="Jeffery I.B."/>
            <person name="Cooney J.C."/>
            <person name="Kagawa T.F."/>
            <person name="Liu W."/>
            <person name="Song Y."/>
            <person name="Salvetti E."/>
            <person name="Wrobel A."/>
            <person name="Rasinkangas P."/>
            <person name="Parkhill J."/>
            <person name="Rea M.C."/>
            <person name="O'Sullivan O."/>
            <person name="Ritari J."/>
            <person name="Douillard F.P."/>
            <person name="Paul Ross R."/>
            <person name="Yang R."/>
            <person name="Briner A.E."/>
            <person name="Felis G.E."/>
            <person name="de Vos W.M."/>
            <person name="Barrangou R."/>
            <person name="Klaenhammer T.R."/>
            <person name="Caufield P.W."/>
            <person name="Cui Y."/>
            <person name="Zhang H."/>
            <person name="O'Toole P.W."/>
        </authorList>
    </citation>
    <scope>NUCLEOTIDE SEQUENCE [LARGE SCALE GENOMIC DNA]</scope>
    <source>
        <strain evidence="3 4">DSM 20719</strain>
    </source>
</reference>
<gene>
    <name evidence="3" type="ORF">FC90_GL001076</name>
</gene>
<feature type="domain" description="GIY-YIG" evidence="2">
    <location>
        <begin position="6"/>
        <end position="81"/>
    </location>
</feature>
<evidence type="ECO:0000313" key="3">
    <source>
        <dbReference type="EMBL" id="KRM22473.1"/>
    </source>
</evidence>
<dbReference type="Proteomes" id="UP000050823">
    <property type="component" value="Unassembled WGS sequence"/>
</dbReference>
<dbReference type="Gene3D" id="3.40.1440.10">
    <property type="entry name" value="GIY-YIG endonuclease"/>
    <property type="match status" value="1"/>
</dbReference>